<feature type="region of interest" description="Disordered" evidence="7">
    <location>
        <begin position="1826"/>
        <end position="1914"/>
    </location>
</feature>
<evidence type="ECO:0000259" key="8">
    <source>
        <dbReference type="PROSITE" id="PS50067"/>
    </source>
</evidence>
<dbReference type="SUPFAM" id="SSF52540">
    <property type="entry name" value="P-loop containing nucleoside triphosphate hydrolases"/>
    <property type="match status" value="1"/>
</dbReference>
<dbReference type="SMART" id="SM00129">
    <property type="entry name" value="KISc"/>
    <property type="match status" value="1"/>
</dbReference>
<feature type="compositionally biased region" description="Low complexity" evidence="7">
    <location>
        <begin position="1350"/>
        <end position="1359"/>
    </location>
</feature>
<feature type="compositionally biased region" description="Acidic residues" evidence="7">
    <location>
        <begin position="1237"/>
        <end position="1246"/>
    </location>
</feature>
<dbReference type="Gene3D" id="3.40.850.10">
    <property type="entry name" value="Kinesin motor domain"/>
    <property type="match status" value="1"/>
</dbReference>
<dbReference type="InterPro" id="IPR027640">
    <property type="entry name" value="Kinesin-like_fam"/>
</dbReference>
<feature type="compositionally biased region" description="Low complexity" evidence="7">
    <location>
        <begin position="1742"/>
        <end position="1763"/>
    </location>
</feature>
<feature type="compositionally biased region" description="Polar residues" evidence="7">
    <location>
        <begin position="688"/>
        <end position="698"/>
    </location>
</feature>
<dbReference type="PANTHER" id="PTHR21608:SF7">
    <property type="entry name" value="KINESIN-LIKE PROTEIN CG14535"/>
    <property type="match status" value="1"/>
</dbReference>
<dbReference type="PANTHER" id="PTHR21608">
    <property type="entry name" value="KINESIN-LIKE PROTEIN CG14535"/>
    <property type="match status" value="1"/>
</dbReference>
<feature type="compositionally biased region" description="Polar residues" evidence="7">
    <location>
        <begin position="958"/>
        <end position="977"/>
    </location>
</feature>
<feature type="compositionally biased region" description="Polar residues" evidence="7">
    <location>
        <begin position="902"/>
        <end position="912"/>
    </location>
</feature>
<dbReference type="InterPro" id="IPR027417">
    <property type="entry name" value="P-loop_NTPase"/>
</dbReference>
<evidence type="ECO:0000313" key="9">
    <source>
        <dbReference type="Proteomes" id="UP000694843"/>
    </source>
</evidence>
<keyword evidence="3 5" id="KW-0067">ATP-binding</keyword>
<evidence type="ECO:0000256" key="4">
    <source>
        <dbReference type="ARBA" id="ARBA00023212"/>
    </source>
</evidence>
<feature type="region of interest" description="Disordered" evidence="7">
    <location>
        <begin position="1228"/>
        <end position="1261"/>
    </location>
</feature>
<feature type="compositionally biased region" description="Polar residues" evidence="7">
    <location>
        <begin position="1057"/>
        <end position="1071"/>
    </location>
</feature>
<dbReference type="GO" id="GO:0015630">
    <property type="term" value="C:microtubule cytoskeleton"/>
    <property type="evidence" value="ECO:0007669"/>
    <property type="project" value="UniProtKB-ARBA"/>
</dbReference>
<keyword evidence="5" id="KW-0505">Motor protein</keyword>
<dbReference type="PRINTS" id="PR00380">
    <property type="entry name" value="KINESINHEAVY"/>
</dbReference>
<evidence type="ECO:0000256" key="7">
    <source>
        <dbReference type="SAM" id="MobiDB-lite"/>
    </source>
</evidence>
<keyword evidence="4" id="KW-0963">Cytoplasm</keyword>
<feature type="region of interest" description="Disordered" evidence="7">
    <location>
        <begin position="600"/>
        <end position="667"/>
    </location>
</feature>
<evidence type="ECO:0000256" key="6">
    <source>
        <dbReference type="SAM" id="Coils"/>
    </source>
</evidence>
<evidence type="ECO:0000256" key="5">
    <source>
        <dbReference type="PROSITE-ProRule" id="PRU00283"/>
    </source>
</evidence>
<dbReference type="InterPro" id="IPR036961">
    <property type="entry name" value="Kinesin_motor_dom_sf"/>
</dbReference>
<keyword evidence="9" id="KW-1185">Reference proteome</keyword>
<feature type="compositionally biased region" description="Polar residues" evidence="7">
    <location>
        <begin position="144"/>
        <end position="163"/>
    </location>
</feature>
<dbReference type="KEGG" id="hazt:108673440"/>
<protein>
    <submittedName>
        <fullName evidence="10">Uncharacterized protein LOC108673440 isoform X1</fullName>
    </submittedName>
</protein>
<evidence type="ECO:0000313" key="10">
    <source>
        <dbReference type="RefSeq" id="XP_018016764.1"/>
    </source>
</evidence>
<feature type="compositionally biased region" description="Basic and acidic residues" evidence="7">
    <location>
        <begin position="1699"/>
        <end position="1714"/>
    </location>
</feature>
<dbReference type="Pfam" id="PF00225">
    <property type="entry name" value="Kinesin"/>
    <property type="match status" value="1"/>
</dbReference>
<dbReference type="GO" id="GO:0008017">
    <property type="term" value="F:microtubule binding"/>
    <property type="evidence" value="ECO:0007669"/>
    <property type="project" value="InterPro"/>
</dbReference>
<feature type="region of interest" description="Disordered" evidence="7">
    <location>
        <begin position="1024"/>
        <end position="1079"/>
    </location>
</feature>
<dbReference type="Proteomes" id="UP000694843">
    <property type="component" value="Unplaced"/>
</dbReference>
<feature type="domain" description="Kinesin motor" evidence="8">
    <location>
        <begin position="251"/>
        <end position="599"/>
    </location>
</feature>
<keyword evidence="4" id="KW-0206">Cytoskeleton</keyword>
<proteinExistence type="inferred from homology"/>
<keyword evidence="6" id="KW-0175">Coiled coil</keyword>
<dbReference type="GO" id="GO:0003777">
    <property type="term" value="F:microtubule motor activity"/>
    <property type="evidence" value="ECO:0007669"/>
    <property type="project" value="InterPro"/>
</dbReference>
<feature type="binding site" evidence="5">
    <location>
        <begin position="343"/>
        <end position="350"/>
    </location>
    <ligand>
        <name>ATP</name>
        <dbReference type="ChEBI" id="CHEBI:30616"/>
    </ligand>
</feature>
<dbReference type="GO" id="GO:0007018">
    <property type="term" value="P:microtubule-based movement"/>
    <property type="evidence" value="ECO:0007669"/>
    <property type="project" value="InterPro"/>
</dbReference>
<feature type="compositionally biased region" description="Basic and acidic residues" evidence="7">
    <location>
        <begin position="1029"/>
        <end position="1043"/>
    </location>
</feature>
<dbReference type="PROSITE" id="PS50067">
    <property type="entry name" value="KINESIN_MOTOR_2"/>
    <property type="match status" value="1"/>
</dbReference>
<feature type="compositionally biased region" description="Basic and acidic residues" evidence="7">
    <location>
        <begin position="184"/>
        <end position="203"/>
    </location>
</feature>
<feature type="compositionally biased region" description="Polar residues" evidence="7">
    <location>
        <begin position="1832"/>
        <end position="1844"/>
    </location>
</feature>
<dbReference type="GeneID" id="108673440"/>
<feature type="compositionally biased region" description="Low complexity" evidence="7">
    <location>
        <begin position="615"/>
        <end position="643"/>
    </location>
</feature>
<dbReference type="InterPro" id="IPR001752">
    <property type="entry name" value="Kinesin_motor_dom"/>
</dbReference>
<sequence length="2053" mass="223210">MMDAKNHNIVQGLMPQYSKYQPQRSLPNNYPSGQISPHNNNHHQPITKPLHQFLAKTDTAPQYLETPEQRKAEYANATTISVGPDFWARRTAQRASEAMRAASHMTMSSGEPGGRAMHSSDRSESQPASRFAAAPTTTTRPIVHQSSTPSALTSPYTRPSGRSATPPGRSSSEDRERRRRKRRATSDSESGSRRSGGRAERTSSRASARRASDAGDNLPTNFRAAVTEFAPPMPPALLRKLEIKEVNGLGKIRVVLRISPLVRLLEHEAAVLCLDKKRRQVTLVDPLAPPPRDTRLGVVAPKMFAFDQVYSQDDAQSDVVSGATVDVLHAVLAGNDGCILCFGGSLLGKSYTMVGLHGAQQQLGIMPSCVAWLYAAIARLKANAAVRFSVRVSAVAVDATGANVKDLLAQSAYDGGNSPISAPRDGVVGGGVLSSLCELRAPTAETAAHYLDVALAGRSSLALSSVLQQQQQKQQGAVIFPGSATLVYSLHIYQYAVDKNGKGGVVGGRSRLHMIDVGDMSARHGSNSMSLTSLTSVLLAIFDGQKYLPHRENKLTGVLREALNSLTCHTALVVHVSPAARHAHHNLTTLQLAARVHRTRRKKIRGMTGSGSSGSSGSRKSSGGETSAGSSSLDFSSSDQSCDTVIYIGGGGPGDSTDGEHPPIFMSHHIRQPRPLGLQRLRSLEQLRAQSASPTPSMRRTASASPTPTSRSVPNGKPFFKRKPCPPPRTVSNNSLNYSNNNSPMFHPLHVGFIRHQPGVSQIHYPATGQTKKPFLSTFKPFSTIATSRQNNNVHSKSLEDNLNVVNGNQSPMSNFGSTDKLPNHKAYQEPNNLVPTALSPNQEFSNVQNMRYYQLTQQQLHQQQLFNEHCLREQRKVLEQAASTEHQPAIKPQLKTISASVIPSQNPNVEISRNGKQETPSDEQWIDGPRVHKSRVVASRNNGRSEQQDETWVDGPQMSTQSNGTQVSAATSSAQPGTYGFMDDHKKSMIEKWVEVQTAQVVNQITGKVPPQSKHALNMTDQNITSDNKTEFSNKNDTKDESVPLTHLTQFRVCDESTNGSDVDTLSEDPSASGVPPLEQPSLIEELVRKNFIPSGCLEIFDDRSKAEPSLDHIQISSADETNKIVSDGSTKGRGSPETTSLGGELSIDEVCSQCEALAEECEELSSLLSCEEEECKRQAPQGLATVLEEPELESAVAAEEAEMRAADIAHPDPESELDCLSKMDTLKSSRAGGDDGNEADEESSEFGSLRKPLSQNTKPGELARNVGLICRTPAEDGAKHVVYRKRCIKRTSTSSDTNDHDCVVKCDGGKQFGASSRTPPEMLMIDLPAYPVVSVDCGTQVNEKDLMSTSVSSGSSSDPNTSIGDDHPLRVLSEENLTCASNFTDSYSQMGETGGEEDSDGDSRPFSLLEVTEYAKLGQALSNNSSNKNLRELAKIHALYMSLAQPNSNISFDDSQLQPSSLLEILASSRDSLIEQPKPEVDYESISSDFVSAVDLKVDCDSCNKTKHGSEASVQDEDTNKKSTCQLTSNPMMPRVGNCICDTQPCSDTLPSMFSNWHDSEKGSHYSLMKNRSETSVNLCDFNTLEMKDPGRSVDVARTDRVPINGVPVPHFIEDSDASIVLRNTGQYSKYSLSKIEVEVPQPSVKDHHSDNESDCVSNISDDSDYVIRTSKFSKFLCVGVGRTKSKTPYKIAKTNFKNESKKNSKMKDGSNKIKFQSSKNQDDSNPPEFGSKNALKSPSKAPSQNLSKSSSSGSSNSSAGTGWKSDASSGLVGGRWISKGNAYKGTSYNASNFGTSSSFSYETAPAEGYDSGNDSGITLERTIREKTEPSWNTELNASTGNPKRLPIQPSIPTKSGTSSSIGTTPSLGESSGYGSMARDSECSSFSSSQDSEMDEEHKRERQRARHSSRLPSVQVQTFTEEDIQRYESRSRTAECLQLQKEQRSQMDIAALKSRQEKLKLELAEAKNKLNIPDKSWSYELHVAGACEQNKLDSTIAVLALARETEILQKRVDAARSRVLCTTSFLPRGPQGLLEHTKLHDKTFTQDEVAL</sequence>
<dbReference type="GO" id="GO:0005524">
    <property type="term" value="F:ATP binding"/>
    <property type="evidence" value="ECO:0007669"/>
    <property type="project" value="UniProtKB-UniRule"/>
</dbReference>
<evidence type="ECO:0000256" key="2">
    <source>
        <dbReference type="ARBA" id="ARBA00022741"/>
    </source>
</evidence>
<evidence type="ECO:0000256" key="1">
    <source>
        <dbReference type="ARBA" id="ARBA00004245"/>
    </source>
</evidence>
<feature type="compositionally biased region" description="Low complexity" evidence="7">
    <location>
        <begin position="127"/>
        <end position="141"/>
    </location>
</feature>
<feature type="compositionally biased region" description="Low complexity" evidence="7">
    <location>
        <begin position="1853"/>
        <end position="1869"/>
    </location>
</feature>
<feature type="region of interest" description="Disordered" evidence="7">
    <location>
        <begin position="1697"/>
        <end position="1774"/>
    </location>
</feature>
<reference evidence="10" key="1">
    <citation type="submission" date="2025-08" db="UniProtKB">
        <authorList>
            <consortium name="RefSeq"/>
        </authorList>
    </citation>
    <scope>IDENTIFICATION</scope>
    <source>
        <tissue evidence="10">Whole organism</tissue>
    </source>
</reference>
<dbReference type="OrthoDB" id="8862460at2759"/>
<keyword evidence="2 5" id="KW-0547">Nucleotide-binding</keyword>
<feature type="compositionally biased region" description="Low complexity" evidence="7">
    <location>
        <begin position="699"/>
        <end position="712"/>
    </location>
</feature>
<feature type="region of interest" description="Disordered" evidence="7">
    <location>
        <begin position="1386"/>
        <end position="1406"/>
    </location>
</feature>
<evidence type="ECO:0000256" key="3">
    <source>
        <dbReference type="ARBA" id="ARBA00022840"/>
    </source>
</evidence>
<feature type="region of interest" description="Disordered" evidence="7">
    <location>
        <begin position="688"/>
        <end position="730"/>
    </location>
</feature>
<organism evidence="9 10">
    <name type="scientific">Hyalella azteca</name>
    <name type="common">Amphipod</name>
    <dbReference type="NCBI Taxonomy" id="294128"/>
    <lineage>
        <taxon>Eukaryota</taxon>
        <taxon>Metazoa</taxon>
        <taxon>Ecdysozoa</taxon>
        <taxon>Arthropoda</taxon>
        <taxon>Crustacea</taxon>
        <taxon>Multicrustacea</taxon>
        <taxon>Malacostraca</taxon>
        <taxon>Eumalacostraca</taxon>
        <taxon>Peracarida</taxon>
        <taxon>Amphipoda</taxon>
        <taxon>Senticaudata</taxon>
        <taxon>Talitrida</taxon>
        <taxon>Talitroidea</taxon>
        <taxon>Hyalellidae</taxon>
        <taxon>Hyalella</taxon>
    </lineage>
</organism>
<feature type="coiled-coil region" evidence="6">
    <location>
        <begin position="1149"/>
        <end position="1176"/>
    </location>
</feature>
<gene>
    <name evidence="10" type="primary">LOC108673440</name>
</gene>
<feature type="region of interest" description="Disordered" evidence="7">
    <location>
        <begin position="902"/>
        <end position="978"/>
    </location>
</feature>
<comment type="similarity">
    <text evidence="5">Belongs to the TRAFAC class myosin-kinesin ATPase superfamily. Kinesin family.</text>
</comment>
<feature type="region of interest" description="Disordered" evidence="7">
    <location>
        <begin position="93"/>
        <end position="219"/>
    </location>
</feature>
<feature type="compositionally biased region" description="Polar residues" evidence="7">
    <location>
        <begin position="1116"/>
        <end position="1131"/>
    </location>
</feature>
<comment type="subcellular location">
    <subcellularLocation>
        <location evidence="1">Cytoplasm</location>
        <location evidence="1">Cytoskeleton</location>
    </subcellularLocation>
</comment>
<accession>A0A8B7NSN7</accession>
<dbReference type="RefSeq" id="XP_018016764.1">
    <property type="nucleotide sequence ID" value="XM_018161275.2"/>
</dbReference>
<feature type="region of interest" description="Disordered" evidence="7">
    <location>
        <begin position="1349"/>
        <end position="1369"/>
    </location>
</feature>
<feature type="region of interest" description="Disordered" evidence="7">
    <location>
        <begin position="1115"/>
        <end position="1144"/>
    </location>
</feature>
<name>A0A8B7NSN7_HYAAZ</name>